<dbReference type="PROSITE" id="PS50110">
    <property type="entry name" value="RESPONSE_REGULATORY"/>
    <property type="match status" value="1"/>
</dbReference>
<feature type="modified residue" description="4-aspartylphosphate" evidence="4">
    <location>
        <position position="54"/>
    </location>
</feature>
<dbReference type="CDD" id="cd00383">
    <property type="entry name" value="trans_reg_C"/>
    <property type="match status" value="1"/>
</dbReference>
<dbReference type="EMBL" id="PPEK01000009">
    <property type="protein sequence ID" value="PNV67405.1"/>
    <property type="molecule type" value="Genomic_DNA"/>
</dbReference>
<dbReference type="GO" id="GO:0032993">
    <property type="term" value="C:protein-DNA complex"/>
    <property type="evidence" value="ECO:0007669"/>
    <property type="project" value="TreeGrafter"/>
</dbReference>
<gene>
    <name evidence="8" type="ORF">C2L71_08285</name>
</gene>
<evidence type="ECO:0000313" key="8">
    <source>
        <dbReference type="EMBL" id="PNV67405.1"/>
    </source>
</evidence>
<dbReference type="InterPro" id="IPR036388">
    <property type="entry name" value="WH-like_DNA-bd_sf"/>
</dbReference>
<dbReference type="SUPFAM" id="SSF46894">
    <property type="entry name" value="C-terminal effector domain of the bipartite response regulators"/>
    <property type="match status" value="1"/>
</dbReference>
<reference evidence="9" key="1">
    <citation type="submission" date="2018-01" db="EMBL/GenBank/DDBJ databases">
        <title>Rubneribacter badeniensis gen. nov., sp. nov., and Colonibacter rubneri, gen. nov., sp. nov., WGS of new members of the Eggerthellaceae.</title>
        <authorList>
            <person name="Danylec N."/>
            <person name="Stoll D.A."/>
            <person name="Doetsch A."/>
            <person name="Kulling S.E."/>
            <person name="Huch M."/>
        </authorList>
    </citation>
    <scope>NUCLEOTIDE SEQUENCE [LARGE SCALE GENOMIC DNA]</scope>
    <source>
        <strain evidence="9">ResAG-96</strain>
    </source>
</reference>
<dbReference type="PANTHER" id="PTHR48111:SF2">
    <property type="entry name" value="RESPONSE REGULATOR SAER"/>
    <property type="match status" value="1"/>
</dbReference>
<evidence type="ECO:0000256" key="4">
    <source>
        <dbReference type="PROSITE-ProRule" id="PRU00169"/>
    </source>
</evidence>
<evidence type="ECO:0000256" key="2">
    <source>
        <dbReference type="ARBA" id="ARBA00023012"/>
    </source>
</evidence>
<dbReference type="InterPro" id="IPR001867">
    <property type="entry name" value="OmpR/PhoB-type_DNA-bd"/>
</dbReference>
<protein>
    <submittedName>
        <fullName evidence="8">DNA-binding response regulator</fullName>
    </submittedName>
</protein>
<comment type="caution">
    <text evidence="8">The sequence shown here is derived from an EMBL/GenBank/DDBJ whole genome shotgun (WGS) entry which is preliminary data.</text>
</comment>
<dbReference type="SMART" id="SM00862">
    <property type="entry name" value="Trans_reg_C"/>
    <property type="match status" value="1"/>
</dbReference>
<name>A0A2K2UAQ6_9ACTN</name>
<evidence type="ECO:0000313" key="9">
    <source>
        <dbReference type="Proteomes" id="UP000236197"/>
    </source>
</evidence>
<dbReference type="FunFam" id="1.10.10.10:FF:000018">
    <property type="entry name" value="DNA-binding response regulator ResD"/>
    <property type="match status" value="1"/>
</dbReference>
<dbReference type="Gene3D" id="3.40.50.2300">
    <property type="match status" value="1"/>
</dbReference>
<keyword evidence="3 5" id="KW-0238">DNA-binding</keyword>
<dbReference type="AlphaFoldDB" id="A0A2K2UAQ6"/>
<dbReference type="PANTHER" id="PTHR48111">
    <property type="entry name" value="REGULATOR OF RPOS"/>
    <property type="match status" value="1"/>
</dbReference>
<keyword evidence="9" id="KW-1185">Reference proteome</keyword>
<keyword evidence="1 4" id="KW-0597">Phosphoprotein</keyword>
<dbReference type="InterPro" id="IPR016032">
    <property type="entry name" value="Sig_transdc_resp-reg_C-effctor"/>
</dbReference>
<organism evidence="8 9">
    <name type="scientific">Enteroscipio rubneri</name>
    <dbReference type="NCBI Taxonomy" id="2070686"/>
    <lineage>
        <taxon>Bacteria</taxon>
        <taxon>Bacillati</taxon>
        <taxon>Actinomycetota</taxon>
        <taxon>Coriobacteriia</taxon>
        <taxon>Eggerthellales</taxon>
        <taxon>Eggerthellaceae</taxon>
        <taxon>Enteroscipio</taxon>
    </lineage>
</organism>
<evidence type="ECO:0000256" key="3">
    <source>
        <dbReference type="ARBA" id="ARBA00023125"/>
    </source>
</evidence>
<evidence type="ECO:0000256" key="5">
    <source>
        <dbReference type="PROSITE-ProRule" id="PRU01091"/>
    </source>
</evidence>
<feature type="DNA-binding region" description="OmpR/PhoB-type" evidence="5">
    <location>
        <begin position="132"/>
        <end position="230"/>
    </location>
</feature>
<evidence type="ECO:0000259" key="7">
    <source>
        <dbReference type="PROSITE" id="PS51755"/>
    </source>
</evidence>
<dbReference type="GO" id="GO:0006355">
    <property type="term" value="P:regulation of DNA-templated transcription"/>
    <property type="evidence" value="ECO:0007669"/>
    <property type="project" value="InterPro"/>
</dbReference>
<dbReference type="CDD" id="cd17574">
    <property type="entry name" value="REC_OmpR"/>
    <property type="match status" value="1"/>
</dbReference>
<evidence type="ECO:0000259" key="6">
    <source>
        <dbReference type="PROSITE" id="PS50110"/>
    </source>
</evidence>
<feature type="domain" description="OmpR/PhoB-type" evidence="7">
    <location>
        <begin position="132"/>
        <end position="230"/>
    </location>
</feature>
<dbReference type="GO" id="GO:0000156">
    <property type="term" value="F:phosphorelay response regulator activity"/>
    <property type="evidence" value="ECO:0007669"/>
    <property type="project" value="TreeGrafter"/>
</dbReference>
<dbReference type="PROSITE" id="PS51755">
    <property type="entry name" value="OMPR_PHOB"/>
    <property type="match status" value="1"/>
</dbReference>
<dbReference type="Gene3D" id="1.10.10.10">
    <property type="entry name" value="Winged helix-like DNA-binding domain superfamily/Winged helix DNA-binding domain"/>
    <property type="match status" value="1"/>
</dbReference>
<dbReference type="InterPro" id="IPR039420">
    <property type="entry name" value="WalR-like"/>
</dbReference>
<feature type="domain" description="Response regulatory" evidence="6">
    <location>
        <begin position="5"/>
        <end position="120"/>
    </location>
</feature>
<proteinExistence type="predicted"/>
<dbReference type="SUPFAM" id="SSF52172">
    <property type="entry name" value="CheY-like"/>
    <property type="match status" value="1"/>
</dbReference>
<dbReference type="Proteomes" id="UP000236197">
    <property type="component" value="Unassembled WGS sequence"/>
</dbReference>
<keyword evidence="2" id="KW-0902">Two-component regulatory system</keyword>
<evidence type="ECO:0000256" key="1">
    <source>
        <dbReference type="ARBA" id="ARBA00022553"/>
    </source>
</evidence>
<dbReference type="InterPro" id="IPR001789">
    <property type="entry name" value="Sig_transdc_resp-reg_receiver"/>
</dbReference>
<dbReference type="GO" id="GO:0000976">
    <property type="term" value="F:transcription cis-regulatory region binding"/>
    <property type="evidence" value="ECO:0007669"/>
    <property type="project" value="TreeGrafter"/>
</dbReference>
<dbReference type="Pfam" id="PF00072">
    <property type="entry name" value="Response_reg"/>
    <property type="match status" value="1"/>
</dbReference>
<sequence length="230" mass="24821">MGMSEILVVEDDPDINNLLRAVMERAGHRAMQAFSGSEALLRLGASTPDLVLLDLMLPGLAGSELLEHMRGEQGLDVPVIVVSAKAGLADKVALLATGADDYIVKPFEPDEVAARVEAVLRRSGSGGCARVGEVLRHRGLVLDAGTRSVSLDGVEVALTAHEFDILRTLMEEPGRVFSRERLYELVWKGGYYGEDNAVNVHVSNIRKKLAAVDAEGEYIKTIWGVGFKLA</sequence>
<dbReference type="GO" id="GO:0005829">
    <property type="term" value="C:cytosol"/>
    <property type="evidence" value="ECO:0007669"/>
    <property type="project" value="TreeGrafter"/>
</dbReference>
<dbReference type="Pfam" id="PF00486">
    <property type="entry name" value="Trans_reg_C"/>
    <property type="match status" value="1"/>
</dbReference>
<accession>A0A2K2UAQ6</accession>
<dbReference type="SMART" id="SM00448">
    <property type="entry name" value="REC"/>
    <property type="match status" value="1"/>
</dbReference>
<dbReference type="Gene3D" id="6.10.250.690">
    <property type="match status" value="1"/>
</dbReference>
<dbReference type="OrthoDB" id="9775518at2"/>
<dbReference type="InterPro" id="IPR011006">
    <property type="entry name" value="CheY-like_superfamily"/>
</dbReference>